<keyword evidence="2" id="KW-1185">Reference proteome</keyword>
<dbReference type="InterPro" id="IPR012337">
    <property type="entry name" value="RNaseH-like_sf"/>
</dbReference>
<sequence>KLTSTFSSLSSSTTLQVNFVFAHSWKYRNYFEFLSAKNDNNIKVHCTLCAGQKVLATFKNATSNLRKHLELQHGTVKLMEVPPGGSTQRAATGGPPPLKQQKLNFGAKPVSERELKQLIGQYVVEEMMPLSTVDLPAFRTIIHRIPTTANYELPHRGAFSAYLEKEHAEMERNLKAALNEVDFVSTTADIWTANGNNRSYTGVTLHWIHRATTLERNKSALACRRIRGRHTYDVIGAEIKNIHSSYGLLNKVVATVTDNGSNFVKAFKGFQPITESDDETEEESTRTDDDDDVTFLNLTEILSAENEGDGQHHRCTSHTINIISTSDVEKYLTSHAESKAIYRSSIAKCTALGTKSSRSTLLLVPTSTRWNSFSDAVKRVAEIPLSDLNTLNSKLGVKCFTDREYQFLHEYCTVMKPMTAALDILQDSLSRMTAGLPDAIVQVYSITRFASLLDDKDALLAAVSCPKFKLRWLRDAGRREQVKELLVAECRKVVPAPHSPTTTVSQGEMDFFTFEPQPEETYSAEQEVMDYLRSAYDLEILHRFRNIKKIFLKYNTPTPSSAPVERRFCLGGLVLTPRRNRLSDRRFGKTIVNEVQPLLNIIFYLFFF</sequence>
<protein>
    <recommendedName>
        <fullName evidence="3">BED-type domain-containing protein</fullName>
    </recommendedName>
</protein>
<dbReference type="OMA" id="LHWIHRA"/>
<dbReference type="AlphaFoldDB" id="M4AVU6"/>
<reference evidence="1" key="4">
    <citation type="submission" date="2025-09" db="UniProtKB">
        <authorList>
            <consortium name="Ensembl"/>
        </authorList>
    </citation>
    <scope>IDENTIFICATION</scope>
    <source>
        <strain evidence="1">JP 163 A</strain>
    </source>
</reference>
<reference evidence="1" key="3">
    <citation type="submission" date="2025-08" db="UniProtKB">
        <authorList>
            <consortium name="Ensembl"/>
        </authorList>
    </citation>
    <scope>IDENTIFICATION</scope>
    <source>
        <strain evidence="1">JP 163 A</strain>
    </source>
</reference>
<dbReference type="PANTHER" id="PTHR47501">
    <property type="entry name" value="TRANSPOSASE-RELATED"/>
    <property type="match status" value="1"/>
</dbReference>
<evidence type="ECO:0000313" key="1">
    <source>
        <dbReference type="Ensembl" id="ENSXMAP00000018591.2"/>
    </source>
</evidence>
<dbReference type="Ensembl" id="ENSXMAT00000018619.2">
    <property type="protein sequence ID" value="ENSXMAP00000018591.2"/>
    <property type="gene ID" value="ENSXMAG00000018554.2"/>
</dbReference>
<dbReference type="Proteomes" id="UP000002852">
    <property type="component" value="Unassembled WGS sequence"/>
</dbReference>
<evidence type="ECO:0000313" key="2">
    <source>
        <dbReference type="Proteomes" id="UP000002852"/>
    </source>
</evidence>
<organism evidence="1 2">
    <name type="scientific">Xiphophorus maculatus</name>
    <name type="common">Southern platyfish</name>
    <name type="synonym">Platypoecilus maculatus</name>
    <dbReference type="NCBI Taxonomy" id="8083"/>
    <lineage>
        <taxon>Eukaryota</taxon>
        <taxon>Metazoa</taxon>
        <taxon>Chordata</taxon>
        <taxon>Craniata</taxon>
        <taxon>Vertebrata</taxon>
        <taxon>Euteleostomi</taxon>
        <taxon>Actinopterygii</taxon>
        <taxon>Neopterygii</taxon>
        <taxon>Teleostei</taxon>
        <taxon>Neoteleostei</taxon>
        <taxon>Acanthomorphata</taxon>
        <taxon>Ovalentaria</taxon>
        <taxon>Atherinomorphae</taxon>
        <taxon>Cyprinodontiformes</taxon>
        <taxon>Poeciliidae</taxon>
        <taxon>Poeciliinae</taxon>
        <taxon>Xiphophorus</taxon>
    </lineage>
</organism>
<proteinExistence type="predicted"/>
<dbReference type="SUPFAM" id="SSF53098">
    <property type="entry name" value="Ribonuclease H-like"/>
    <property type="match status" value="1"/>
</dbReference>
<dbReference type="InParanoid" id="M4AVU6"/>
<reference evidence="2" key="1">
    <citation type="submission" date="2012-01" db="EMBL/GenBank/DDBJ databases">
        <authorList>
            <person name="Walter R."/>
            <person name="Schartl M."/>
            <person name="Warren W."/>
        </authorList>
    </citation>
    <scope>NUCLEOTIDE SEQUENCE [LARGE SCALE GENOMIC DNA]</scope>
    <source>
        <strain evidence="2">JP 163 A</strain>
    </source>
</reference>
<dbReference type="HOGENOM" id="CLU_013874_2_0_1"/>
<dbReference type="eggNOG" id="KOG1121">
    <property type="taxonomic scope" value="Eukaryota"/>
</dbReference>
<evidence type="ECO:0008006" key="3">
    <source>
        <dbReference type="Google" id="ProtNLM"/>
    </source>
</evidence>
<reference evidence="2" key="2">
    <citation type="journal article" date="2013" name="Nat. Genet.">
        <title>The genome of the platyfish, Xiphophorus maculatus, provides insights into evolutionary adaptation and several complex traits.</title>
        <authorList>
            <person name="Schartl M."/>
            <person name="Walter R.B."/>
            <person name="Shen Y."/>
            <person name="Garcia T."/>
            <person name="Catchen J."/>
            <person name="Amores A."/>
            <person name="Braasch I."/>
            <person name="Chalopin D."/>
            <person name="Volff J.N."/>
            <person name="Lesch K.P."/>
            <person name="Bisazza A."/>
            <person name="Minx P."/>
            <person name="Hillier L."/>
            <person name="Wilson R.K."/>
            <person name="Fuerstenberg S."/>
            <person name="Boore J."/>
            <person name="Searle S."/>
            <person name="Postlethwait J.H."/>
            <person name="Warren W.C."/>
        </authorList>
    </citation>
    <scope>NUCLEOTIDE SEQUENCE [LARGE SCALE GENOMIC DNA]</scope>
    <source>
        <strain evidence="2">JP 163 A</strain>
    </source>
</reference>
<dbReference type="PANTHER" id="PTHR47501:SF7">
    <property type="entry name" value="TRANSPOSASE"/>
    <property type="match status" value="1"/>
</dbReference>
<accession>M4AVU6</accession>
<dbReference type="GeneTree" id="ENSGT00530000064692"/>
<name>M4AVU6_XIPMA</name>